<dbReference type="PRINTS" id="PR01023">
    <property type="entry name" value="NAFLGMOTY"/>
</dbReference>
<protein>
    <submittedName>
        <fullName evidence="7">Outer membrane protein OmpA-like peptidoglycan-associated protein</fullName>
    </submittedName>
</protein>
<feature type="compositionally biased region" description="Polar residues" evidence="5">
    <location>
        <begin position="489"/>
        <end position="502"/>
    </location>
</feature>
<dbReference type="GO" id="GO:0009279">
    <property type="term" value="C:cell outer membrane"/>
    <property type="evidence" value="ECO:0007669"/>
    <property type="project" value="UniProtKB-SubCell"/>
</dbReference>
<feature type="region of interest" description="Disordered" evidence="5">
    <location>
        <begin position="459"/>
        <end position="534"/>
    </location>
</feature>
<keyword evidence="2 4" id="KW-0472">Membrane</keyword>
<feature type="domain" description="OmpA-like" evidence="6">
    <location>
        <begin position="376"/>
        <end position="493"/>
    </location>
</feature>
<dbReference type="PANTHER" id="PTHR30329">
    <property type="entry name" value="STATOR ELEMENT OF FLAGELLAR MOTOR COMPLEX"/>
    <property type="match status" value="1"/>
</dbReference>
<dbReference type="EMBL" id="JACHEK010000001">
    <property type="protein sequence ID" value="MBB6142304.1"/>
    <property type="molecule type" value="Genomic_DNA"/>
</dbReference>
<feature type="region of interest" description="Disordered" evidence="5">
    <location>
        <begin position="292"/>
        <end position="360"/>
    </location>
</feature>
<dbReference type="Gene3D" id="3.30.1330.60">
    <property type="entry name" value="OmpA-like domain"/>
    <property type="match status" value="1"/>
</dbReference>
<organism evidence="7 8">
    <name type="scientific">Silvibacterium bohemicum</name>
    <dbReference type="NCBI Taxonomy" id="1577686"/>
    <lineage>
        <taxon>Bacteria</taxon>
        <taxon>Pseudomonadati</taxon>
        <taxon>Acidobacteriota</taxon>
        <taxon>Terriglobia</taxon>
        <taxon>Terriglobales</taxon>
        <taxon>Acidobacteriaceae</taxon>
        <taxon>Silvibacterium</taxon>
    </lineage>
</organism>
<dbReference type="PANTHER" id="PTHR30329:SF21">
    <property type="entry name" value="LIPOPROTEIN YIAD-RELATED"/>
    <property type="match status" value="1"/>
</dbReference>
<dbReference type="InterPro" id="IPR006664">
    <property type="entry name" value="OMP_bac"/>
</dbReference>
<comment type="caution">
    <text evidence="7">The sequence shown here is derived from an EMBL/GenBank/DDBJ whole genome shotgun (WGS) entry which is preliminary data.</text>
</comment>
<dbReference type="InterPro" id="IPR036737">
    <property type="entry name" value="OmpA-like_sf"/>
</dbReference>
<dbReference type="Proteomes" id="UP000538666">
    <property type="component" value="Unassembled WGS sequence"/>
</dbReference>
<evidence type="ECO:0000256" key="4">
    <source>
        <dbReference type="PROSITE-ProRule" id="PRU00473"/>
    </source>
</evidence>
<dbReference type="SUPFAM" id="SSF103088">
    <property type="entry name" value="OmpA-like"/>
    <property type="match status" value="1"/>
</dbReference>
<dbReference type="CDD" id="cd07185">
    <property type="entry name" value="OmpA_C-like"/>
    <property type="match status" value="1"/>
</dbReference>
<dbReference type="PRINTS" id="PR01021">
    <property type="entry name" value="OMPADOMAIN"/>
</dbReference>
<evidence type="ECO:0000256" key="1">
    <source>
        <dbReference type="ARBA" id="ARBA00004442"/>
    </source>
</evidence>
<keyword evidence="8" id="KW-1185">Reference proteome</keyword>
<gene>
    <name evidence="7" type="ORF">HNQ77_000242</name>
</gene>
<dbReference type="Pfam" id="PF00691">
    <property type="entry name" value="OmpA"/>
    <property type="match status" value="1"/>
</dbReference>
<feature type="compositionally biased region" description="Low complexity" evidence="5">
    <location>
        <begin position="341"/>
        <end position="352"/>
    </location>
</feature>
<evidence type="ECO:0000313" key="7">
    <source>
        <dbReference type="EMBL" id="MBB6142304.1"/>
    </source>
</evidence>
<evidence type="ECO:0000313" key="8">
    <source>
        <dbReference type="Proteomes" id="UP000538666"/>
    </source>
</evidence>
<keyword evidence="3" id="KW-0998">Cell outer membrane</keyword>
<proteinExistence type="predicted"/>
<accession>A0A841JWD6</accession>
<feature type="compositionally biased region" description="Low complexity" evidence="5">
    <location>
        <begin position="296"/>
        <end position="321"/>
    </location>
</feature>
<name>A0A841JWD6_9BACT</name>
<dbReference type="InterPro" id="IPR006690">
    <property type="entry name" value="OMPA-like_CS"/>
</dbReference>
<feature type="compositionally biased region" description="Basic and acidic residues" evidence="5">
    <location>
        <begin position="322"/>
        <end position="340"/>
    </location>
</feature>
<comment type="subcellular location">
    <subcellularLocation>
        <location evidence="1">Cell outer membrane</location>
    </subcellularLocation>
</comment>
<dbReference type="PROSITE" id="PS01068">
    <property type="entry name" value="OMPA_1"/>
    <property type="match status" value="1"/>
</dbReference>
<evidence type="ECO:0000256" key="3">
    <source>
        <dbReference type="ARBA" id="ARBA00023237"/>
    </source>
</evidence>
<reference evidence="7 8" key="1">
    <citation type="submission" date="2020-08" db="EMBL/GenBank/DDBJ databases">
        <title>Genomic Encyclopedia of Type Strains, Phase IV (KMG-IV): sequencing the most valuable type-strain genomes for metagenomic binning, comparative biology and taxonomic classification.</title>
        <authorList>
            <person name="Goeker M."/>
        </authorList>
    </citation>
    <scope>NUCLEOTIDE SEQUENCE [LARGE SCALE GENOMIC DNA]</scope>
    <source>
        <strain evidence="7 8">DSM 103733</strain>
    </source>
</reference>
<dbReference type="InterPro" id="IPR050330">
    <property type="entry name" value="Bact_OuterMem_StrucFunc"/>
</dbReference>
<dbReference type="AlphaFoldDB" id="A0A841JWD6"/>
<dbReference type="InterPro" id="IPR006665">
    <property type="entry name" value="OmpA-like"/>
</dbReference>
<dbReference type="PROSITE" id="PS51123">
    <property type="entry name" value="OMPA_2"/>
    <property type="match status" value="1"/>
</dbReference>
<evidence type="ECO:0000259" key="6">
    <source>
        <dbReference type="PROSITE" id="PS51123"/>
    </source>
</evidence>
<sequence>MTWITCAACGVAGAQEMNPTANHQWPQQQQQQPQAEMRDGVPVYKVTVVGRDIPAINYFHRSGATKIGFQGTSLMAQSKGSASVESRRGRMVIDAKFEGLVPANSFGVEYLTYVLWAITPEGRPINLGEVLPDGSKSAITVTTDLQAYGLIVTAEPYYAVTMPSDLVVLQNFVVPDKTQGIIEQVNAHFSLLPRGAYVQTAGEHSVLHPINRNERSPLELYEAINAIQIAEAEGADKYAADTLATAKQDLGNAQDFDEHKKDRKQEITYAREAVQTAEDARIMTIRKMKAEDDLHQQQARMQAEQSAQQSALAAQQAAAEKAQAEARAAEAEAAAERAKAEQAAAQHQAQQATDQTEQMREKLKTQLSAVLETRETARGLIVNMSDVLFDFNKYTLKTDAREKLAKVSGILLSYPGLNLQVEGYTDNVGTDEYNQKLSEERADAVRDYLQSQGVSQSNISAAGYGKSDPVADNSSASGRAENRRVQLVVSGNSIGVQESAPTSGGAASMNSPQPPAQQQPAKPYATGVSSEPQQ</sequence>
<evidence type="ECO:0000256" key="2">
    <source>
        <dbReference type="ARBA" id="ARBA00023136"/>
    </source>
</evidence>
<evidence type="ECO:0000256" key="5">
    <source>
        <dbReference type="SAM" id="MobiDB-lite"/>
    </source>
</evidence>